<dbReference type="EMBL" id="QGGY01000010">
    <property type="protein sequence ID" value="PWJ74044.1"/>
    <property type="molecule type" value="Genomic_DNA"/>
</dbReference>
<dbReference type="AlphaFoldDB" id="A0AB73T1I5"/>
<dbReference type="Pfam" id="PF01244">
    <property type="entry name" value="Peptidase_M19"/>
    <property type="match status" value="1"/>
</dbReference>
<dbReference type="GO" id="GO:0070573">
    <property type="term" value="F:metallodipeptidase activity"/>
    <property type="evidence" value="ECO:0007669"/>
    <property type="project" value="InterPro"/>
</dbReference>
<dbReference type="Proteomes" id="UP000245412">
    <property type="component" value="Unassembled WGS sequence"/>
</dbReference>
<dbReference type="PROSITE" id="PS51365">
    <property type="entry name" value="RENAL_DIPEPTIDASE_2"/>
    <property type="match status" value="1"/>
</dbReference>
<dbReference type="Gene3D" id="3.20.20.140">
    <property type="entry name" value="Metal-dependent hydrolases"/>
    <property type="match status" value="1"/>
</dbReference>
<protein>
    <submittedName>
        <fullName evidence="1">Membrane dipeptidase</fullName>
    </submittedName>
</protein>
<dbReference type="SUPFAM" id="SSF51556">
    <property type="entry name" value="Metallo-dependent hydrolases"/>
    <property type="match status" value="1"/>
</dbReference>
<keyword evidence="2" id="KW-1185">Reference proteome</keyword>
<evidence type="ECO:0000313" key="1">
    <source>
        <dbReference type="EMBL" id="PWJ74044.1"/>
    </source>
</evidence>
<sequence>MHCDTMGRIHLDGQCLKENKYHVDLQKMIKADYLVQNFAMFIDSRSVESPFKAAVEMIDTYEREIEKNRAYIRKALSFRDIVDNQADGKMSAVLTLEEGAVLEGKLSYLRTFYRMGVRMMTLTWNYENEIGVCNLIKDGEGRPLFRERNPKGLTTFGTEAVCEMERLGMIVDVSHLSDGGFWDVAKHTKKPFVASHSNAAAVCDVCRNLTDDMIRCLGDRGGVMGLNFCGAFLTQPDSWEKDPDSTVEAIVRHARHIVNTGGIDVCALGTDFDGIPDNLEISDAGKMGMLVMALEKDGFTAEEIEKICYKNVMRVYREVLHEQGTEE</sequence>
<proteinExistence type="predicted"/>
<dbReference type="InterPro" id="IPR032466">
    <property type="entry name" value="Metal_Hydrolase"/>
</dbReference>
<organism evidence="1 2">
    <name type="scientific">Murimonas intestini</name>
    <dbReference type="NCBI Taxonomy" id="1337051"/>
    <lineage>
        <taxon>Bacteria</taxon>
        <taxon>Bacillati</taxon>
        <taxon>Bacillota</taxon>
        <taxon>Clostridia</taxon>
        <taxon>Lachnospirales</taxon>
        <taxon>Lachnospiraceae</taxon>
        <taxon>Murimonas</taxon>
    </lineage>
</organism>
<comment type="caution">
    <text evidence="1">The sequence shown here is derived from an EMBL/GenBank/DDBJ whole genome shotgun (WGS) entry which is preliminary data.</text>
</comment>
<dbReference type="CDD" id="cd01301">
    <property type="entry name" value="rDP_like"/>
    <property type="match status" value="1"/>
</dbReference>
<dbReference type="PANTHER" id="PTHR10443">
    <property type="entry name" value="MICROSOMAL DIPEPTIDASE"/>
    <property type="match status" value="1"/>
</dbReference>
<dbReference type="PANTHER" id="PTHR10443:SF12">
    <property type="entry name" value="DIPEPTIDASE"/>
    <property type="match status" value="1"/>
</dbReference>
<gene>
    <name evidence="1" type="ORF">C7383_11084</name>
</gene>
<dbReference type="GO" id="GO:0006508">
    <property type="term" value="P:proteolysis"/>
    <property type="evidence" value="ECO:0007669"/>
    <property type="project" value="InterPro"/>
</dbReference>
<dbReference type="InterPro" id="IPR008257">
    <property type="entry name" value="Pept_M19"/>
</dbReference>
<name>A0AB73T1I5_9FIRM</name>
<accession>A0AB73T1I5</accession>
<reference evidence="1 2" key="1">
    <citation type="submission" date="2018-05" db="EMBL/GenBank/DDBJ databases">
        <authorList>
            <person name="Goeker M."/>
            <person name="Huntemann M."/>
            <person name="Clum A."/>
            <person name="Pillay M."/>
            <person name="Palaniappan K."/>
            <person name="Varghese N."/>
            <person name="Mikhailova N."/>
            <person name="Stamatis D."/>
            <person name="Reddy T."/>
            <person name="Daum C."/>
            <person name="Shapiro N."/>
            <person name="Ivanova N."/>
            <person name="Kyrpides N."/>
            <person name="Woyke T."/>
        </authorList>
    </citation>
    <scope>NUCLEOTIDE SEQUENCE [LARGE SCALE GENOMIC DNA]</scope>
    <source>
        <strain evidence="1 2">DSM 26524</strain>
    </source>
</reference>
<evidence type="ECO:0000313" key="2">
    <source>
        <dbReference type="Proteomes" id="UP000245412"/>
    </source>
</evidence>